<dbReference type="InterPro" id="IPR001173">
    <property type="entry name" value="Glyco_trans_2-like"/>
</dbReference>
<comment type="caution">
    <text evidence="2">The sequence shown here is derived from an EMBL/GenBank/DDBJ whole genome shotgun (WGS) entry which is preliminary data.</text>
</comment>
<gene>
    <name evidence="2" type="ORF">COU10_03385</name>
</gene>
<dbReference type="PANTHER" id="PTHR22916:SF3">
    <property type="entry name" value="UDP-GLCNAC:BETAGAL BETA-1,3-N-ACETYLGLUCOSAMINYLTRANSFERASE-LIKE PROTEIN 1"/>
    <property type="match status" value="1"/>
</dbReference>
<feature type="domain" description="Glycosyltransferase 2-like" evidence="1">
    <location>
        <begin position="5"/>
        <end position="112"/>
    </location>
</feature>
<protein>
    <recommendedName>
        <fullName evidence="1">Glycosyltransferase 2-like domain-containing protein</fullName>
    </recommendedName>
</protein>
<evidence type="ECO:0000313" key="2">
    <source>
        <dbReference type="EMBL" id="PIR87687.1"/>
    </source>
</evidence>
<dbReference type="Proteomes" id="UP000230903">
    <property type="component" value="Unassembled WGS sequence"/>
</dbReference>
<dbReference type="GO" id="GO:0016758">
    <property type="term" value="F:hexosyltransferase activity"/>
    <property type="evidence" value="ECO:0007669"/>
    <property type="project" value="UniProtKB-ARBA"/>
</dbReference>
<sequence>MNKVSIAIPAYNQPDHLRECLQSIANQTLINQIEVFVFDDNGPNSLEGVVSEFPQLSINYRKNNERLGAAGNISQAFSFDYKTPYVLVFHHDDTMHPRMVEEQVKILDKIEDLLWVGTKLRFAFLKDMNIFGFSDNELIKFVEYVDAGGLTLDLLRGISLSFGSVMYRKDALGLARINYERFSAISDRPFLVDIARHGKTAFIKNKLVNYRIHSGQDSKTNADIGIKQGVALMQFYKEQLASPIPWRVRRIFYICATNNLLDSYLRLGEGRPSLRQYIRDMKKNGVMNLWYLNRIGLRAILKTVLK</sequence>
<name>A0A2H0UMP0_9BACT</name>
<dbReference type="PANTHER" id="PTHR22916">
    <property type="entry name" value="GLYCOSYLTRANSFERASE"/>
    <property type="match status" value="1"/>
</dbReference>
<dbReference type="AlphaFoldDB" id="A0A2H0UMP0"/>
<organism evidence="2 3">
    <name type="scientific">Candidatus Harrisonbacteria bacterium CG10_big_fil_rev_8_21_14_0_10_45_28</name>
    <dbReference type="NCBI Taxonomy" id="1974586"/>
    <lineage>
        <taxon>Bacteria</taxon>
        <taxon>Candidatus Harrisoniibacteriota</taxon>
    </lineage>
</organism>
<evidence type="ECO:0000313" key="3">
    <source>
        <dbReference type="Proteomes" id="UP000230903"/>
    </source>
</evidence>
<proteinExistence type="predicted"/>
<accession>A0A2H0UMP0</accession>
<dbReference type="SUPFAM" id="SSF53448">
    <property type="entry name" value="Nucleotide-diphospho-sugar transferases"/>
    <property type="match status" value="1"/>
</dbReference>
<evidence type="ECO:0000259" key="1">
    <source>
        <dbReference type="Pfam" id="PF00535"/>
    </source>
</evidence>
<dbReference type="InterPro" id="IPR029044">
    <property type="entry name" value="Nucleotide-diphossugar_trans"/>
</dbReference>
<dbReference type="CDD" id="cd00761">
    <property type="entry name" value="Glyco_tranf_GTA_type"/>
    <property type="match status" value="1"/>
</dbReference>
<dbReference type="Gene3D" id="3.90.550.10">
    <property type="entry name" value="Spore Coat Polysaccharide Biosynthesis Protein SpsA, Chain A"/>
    <property type="match status" value="1"/>
</dbReference>
<dbReference type="EMBL" id="PFBC01000052">
    <property type="protein sequence ID" value="PIR87687.1"/>
    <property type="molecule type" value="Genomic_DNA"/>
</dbReference>
<reference evidence="3" key="1">
    <citation type="submission" date="2017-09" db="EMBL/GenBank/DDBJ databases">
        <title>Depth-based differentiation of microbial function through sediment-hosted aquifers and enrichment of novel symbionts in the deep terrestrial subsurface.</title>
        <authorList>
            <person name="Probst A.J."/>
            <person name="Ladd B."/>
            <person name="Jarett J.K."/>
            <person name="Geller-Mcgrath D.E."/>
            <person name="Sieber C.M.K."/>
            <person name="Emerson J.B."/>
            <person name="Anantharaman K."/>
            <person name="Thomas B.C."/>
            <person name="Malmstrom R."/>
            <person name="Stieglmeier M."/>
            <person name="Klingl A."/>
            <person name="Woyke T."/>
            <person name="Ryan C.M."/>
            <person name="Banfield J.F."/>
        </authorList>
    </citation>
    <scope>NUCLEOTIDE SEQUENCE [LARGE SCALE GENOMIC DNA]</scope>
</reference>
<dbReference type="Pfam" id="PF00535">
    <property type="entry name" value="Glycos_transf_2"/>
    <property type="match status" value="1"/>
</dbReference>